<sequence>MDSAVNWTRALPHEGRDSRLRLSRRPRHLTLANHPKADLEGACDRGPAIARAAGEGRILDFDADFTLHVTELALIIQNAEKYAMPYRPKSSFALPA</sequence>
<proteinExistence type="predicted"/>
<evidence type="ECO:0000313" key="1">
    <source>
        <dbReference type="EMBL" id="EAU39937.1"/>
    </source>
</evidence>
<protein>
    <submittedName>
        <fullName evidence="1">Uncharacterized protein</fullName>
    </submittedName>
</protein>
<organism evidence="1 2">
    <name type="scientific">Fulvimarina pelagi HTCC2506</name>
    <dbReference type="NCBI Taxonomy" id="314231"/>
    <lineage>
        <taxon>Bacteria</taxon>
        <taxon>Pseudomonadati</taxon>
        <taxon>Pseudomonadota</taxon>
        <taxon>Alphaproteobacteria</taxon>
        <taxon>Hyphomicrobiales</taxon>
        <taxon>Aurantimonadaceae</taxon>
        <taxon>Fulvimarina</taxon>
    </lineage>
</organism>
<keyword evidence="2" id="KW-1185">Reference proteome</keyword>
<dbReference type="EMBL" id="AATP01000011">
    <property type="protein sequence ID" value="EAU39937.1"/>
    <property type="molecule type" value="Genomic_DNA"/>
</dbReference>
<dbReference type="HOGENOM" id="CLU_2355641_0_0_5"/>
<accession>Q0FY05</accession>
<name>Q0FY05_9HYPH</name>
<comment type="caution">
    <text evidence="1">The sequence shown here is derived from an EMBL/GenBank/DDBJ whole genome shotgun (WGS) entry which is preliminary data.</text>
</comment>
<dbReference type="Proteomes" id="UP000004310">
    <property type="component" value="Unassembled WGS sequence"/>
</dbReference>
<reference evidence="1 2" key="1">
    <citation type="journal article" date="2010" name="J. Bacteriol.">
        <title>Genome sequence of Fulvimarina pelagi HTCC2506T, a Mn(II)-oxidizing alphaproteobacterium possessing an aerobic anoxygenic photosynthetic gene cluster and Xanthorhodopsin.</title>
        <authorList>
            <person name="Kang I."/>
            <person name="Oh H.M."/>
            <person name="Lim S.I."/>
            <person name="Ferriera S."/>
            <person name="Giovannoni S.J."/>
            <person name="Cho J.C."/>
        </authorList>
    </citation>
    <scope>NUCLEOTIDE SEQUENCE [LARGE SCALE GENOMIC DNA]</scope>
    <source>
        <strain evidence="1 2">HTCC2506</strain>
    </source>
</reference>
<gene>
    <name evidence="1" type="ORF">FP2506_17714</name>
</gene>
<evidence type="ECO:0000313" key="2">
    <source>
        <dbReference type="Proteomes" id="UP000004310"/>
    </source>
</evidence>
<dbReference type="AlphaFoldDB" id="Q0FY05"/>